<sequence>MSHQRSQSTSSILNEHSNNPYTNNNNSTPTAPLSISLPRQRSMSTSFGFATAPGSSGAPTSPISTFPSSSINPNPFLNHITSPPSASTASGTGGGSNGNPTATLASLSSSIPSSLNRRFSANFTNPLTTTNANMAASPTSTFHDPADTGGGGGGGIGGLFRKFSVSGRSGGNHQLDRNEPGPASSHDIPNTHQGQGGPTAMAHIKAVDALKAPVNQKDQISRSSSPMRNMILNGQMLD</sequence>
<protein>
    <submittedName>
        <fullName evidence="2">Uncharacterized protein</fullName>
    </submittedName>
</protein>
<feature type="compositionally biased region" description="Gly residues" evidence="1">
    <location>
        <begin position="148"/>
        <end position="158"/>
    </location>
</feature>
<evidence type="ECO:0000256" key="1">
    <source>
        <dbReference type="SAM" id="MobiDB-lite"/>
    </source>
</evidence>
<proteinExistence type="predicted"/>
<feature type="region of interest" description="Disordered" evidence="1">
    <location>
        <begin position="129"/>
        <end position="199"/>
    </location>
</feature>
<gene>
    <name evidence="2" type="ORF">BGZ96_006039</name>
</gene>
<dbReference type="Proteomes" id="UP001194696">
    <property type="component" value="Unassembled WGS sequence"/>
</dbReference>
<organism evidence="2 3">
    <name type="scientific">Linnemannia gamsii</name>
    <dbReference type="NCBI Taxonomy" id="64522"/>
    <lineage>
        <taxon>Eukaryota</taxon>
        <taxon>Fungi</taxon>
        <taxon>Fungi incertae sedis</taxon>
        <taxon>Mucoromycota</taxon>
        <taxon>Mortierellomycotina</taxon>
        <taxon>Mortierellomycetes</taxon>
        <taxon>Mortierellales</taxon>
        <taxon>Mortierellaceae</taxon>
        <taxon>Linnemannia</taxon>
    </lineage>
</organism>
<accession>A0ABQ7KG61</accession>
<feature type="compositionally biased region" description="Polar residues" evidence="1">
    <location>
        <begin position="1"/>
        <end position="16"/>
    </location>
</feature>
<feature type="compositionally biased region" description="Low complexity" evidence="1">
    <location>
        <begin position="98"/>
        <end position="109"/>
    </location>
</feature>
<reference evidence="2 3" key="1">
    <citation type="journal article" date="2020" name="Fungal Divers.">
        <title>Resolving the Mortierellaceae phylogeny through synthesis of multi-gene phylogenetics and phylogenomics.</title>
        <authorList>
            <person name="Vandepol N."/>
            <person name="Liber J."/>
            <person name="Desiro A."/>
            <person name="Na H."/>
            <person name="Kennedy M."/>
            <person name="Barry K."/>
            <person name="Grigoriev I.V."/>
            <person name="Miller A.N."/>
            <person name="O'Donnell K."/>
            <person name="Stajich J.E."/>
            <person name="Bonito G."/>
        </authorList>
    </citation>
    <scope>NUCLEOTIDE SEQUENCE [LARGE SCALE GENOMIC DNA]</scope>
    <source>
        <strain evidence="2 3">AD045</strain>
    </source>
</reference>
<feature type="compositionally biased region" description="Low complexity" evidence="1">
    <location>
        <begin position="59"/>
        <end position="90"/>
    </location>
</feature>
<comment type="caution">
    <text evidence="2">The sequence shown here is derived from an EMBL/GenBank/DDBJ whole genome shotgun (WGS) entry which is preliminary data.</text>
</comment>
<evidence type="ECO:0000313" key="2">
    <source>
        <dbReference type="EMBL" id="KAG0297530.1"/>
    </source>
</evidence>
<evidence type="ECO:0000313" key="3">
    <source>
        <dbReference type="Proteomes" id="UP001194696"/>
    </source>
</evidence>
<feature type="compositionally biased region" description="Polar residues" evidence="1">
    <location>
        <begin position="216"/>
        <end position="227"/>
    </location>
</feature>
<feature type="compositionally biased region" description="Polar residues" evidence="1">
    <location>
        <begin position="37"/>
        <end position="58"/>
    </location>
</feature>
<feature type="compositionally biased region" description="Low complexity" evidence="1">
    <location>
        <begin position="17"/>
        <end position="34"/>
    </location>
</feature>
<feature type="region of interest" description="Disordered" evidence="1">
    <location>
        <begin position="1"/>
        <end position="109"/>
    </location>
</feature>
<dbReference type="EMBL" id="JAAAIM010000029">
    <property type="protein sequence ID" value="KAG0297530.1"/>
    <property type="molecule type" value="Genomic_DNA"/>
</dbReference>
<feature type="region of interest" description="Disordered" evidence="1">
    <location>
        <begin position="213"/>
        <end position="238"/>
    </location>
</feature>
<keyword evidence="3" id="KW-1185">Reference proteome</keyword>
<name>A0ABQ7KG61_9FUNG</name>
<feature type="compositionally biased region" description="Polar residues" evidence="1">
    <location>
        <begin position="129"/>
        <end position="142"/>
    </location>
</feature>